<dbReference type="EMBL" id="AP027080">
    <property type="protein sequence ID" value="BDU72523.1"/>
    <property type="molecule type" value="Genomic_DNA"/>
</dbReference>
<feature type="chain" id="PRO_5041316277" description="Phosphodiester glycosidase domain-containing protein" evidence="2">
    <location>
        <begin position="22"/>
        <end position="290"/>
    </location>
</feature>
<dbReference type="PANTHER" id="PTHR40446">
    <property type="entry name" value="N-ACETYLGLUCOSAMINE-1-PHOSPHODIESTER ALPHA-N-ACETYLGLUCOSAMINIDASE"/>
    <property type="match status" value="1"/>
</dbReference>
<evidence type="ECO:0000313" key="5">
    <source>
        <dbReference type="Proteomes" id="UP001238179"/>
    </source>
</evidence>
<protein>
    <recommendedName>
        <fullName evidence="3">Phosphodiester glycosidase domain-containing protein</fullName>
    </recommendedName>
</protein>
<dbReference type="PANTHER" id="PTHR40446:SF2">
    <property type="entry name" value="N-ACETYLGLUCOSAMINE-1-PHOSPHODIESTER ALPHA-N-ACETYLGLUCOSAMINIDASE"/>
    <property type="match status" value="1"/>
</dbReference>
<feature type="compositionally biased region" description="Polar residues" evidence="1">
    <location>
        <begin position="261"/>
        <end position="278"/>
    </location>
</feature>
<dbReference type="Proteomes" id="UP001238179">
    <property type="component" value="Chromosome"/>
</dbReference>
<evidence type="ECO:0000256" key="1">
    <source>
        <dbReference type="SAM" id="MobiDB-lite"/>
    </source>
</evidence>
<evidence type="ECO:0000313" key="4">
    <source>
        <dbReference type="EMBL" id="BDU72523.1"/>
    </source>
</evidence>
<dbReference type="InterPro" id="IPR018711">
    <property type="entry name" value="NAGPA"/>
</dbReference>
<evidence type="ECO:0000256" key="2">
    <source>
        <dbReference type="SAM" id="SignalP"/>
    </source>
</evidence>
<feature type="domain" description="Phosphodiester glycosidase" evidence="3">
    <location>
        <begin position="88"/>
        <end position="259"/>
    </location>
</feature>
<dbReference type="Pfam" id="PF09992">
    <property type="entry name" value="NAGPA"/>
    <property type="match status" value="1"/>
</dbReference>
<dbReference type="RefSeq" id="WP_316415431.1">
    <property type="nucleotide sequence ID" value="NZ_AP027080.1"/>
</dbReference>
<keyword evidence="5" id="KW-1185">Reference proteome</keyword>
<gene>
    <name evidence="4" type="ORF">METEAL_16970</name>
</gene>
<feature type="region of interest" description="Disordered" evidence="1">
    <location>
        <begin position="252"/>
        <end position="290"/>
    </location>
</feature>
<feature type="signal peptide" evidence="2">
    <location>
        <begin position="1"/>
        <end position="21"/>
    </location>
</feature>
<dbReference type="KEGG" id="msil:METEAL_16970"/>
<dbReference type="AlphaFoldDB" id="A0AA48GY62"/>
<accession>A0AA48GY62</accession>
<keyword evidence="2" id="KW-0732">Signal</keyword>
<sequence>MRFPGALRAIACLVAFAPLRAQVKVEPWVPAYQGVELASGEAPEPRRQKAFAVRVDLRAPGVRLFATPHAGSKETTSETTGEFLAHHRLQVAINANFYDPCCTPGDKDLLGLAMSGGQVVSPAATHGIGQAALVATRDNFATILKTGPDFRTSGLWTAVAGTEVILADGVRSVAPIPFNKATHPRTAVGLSRDGRYLILLVIDGRQAGYSVGATLDEVVDWLLRFGAADGLNLDGGGSTALVREVEGQPRLVNHPSGVALGSTSNAGGEPQQRSNGNNLGVFARPLPPAA</sequence>
<name>A0AA48GY62_9BACT</name>
<organism evidence="4 5">
    <name type="scientific">Mesoterricola silvestris</name>
    <dbReference type="NCBI Taxonomy" id="2927979"/>
    <lineage>
        <taxon>Bacteria</taxon>
        <taxon>Pseudomonadati</taxon>
        <taxon>Acidobacteriota</taxon>
        <taxon>Holophagae</taxon>
        <taxon>Holophagales</taxon>
        <taxon>Holophagaceae</taxon>
        <taxon>Mesoterricola</taxon>
    </lineage>
</organism>
<evidence type="ECO:0000259" key="3">
    <source>
        <dbReference type="Pfam" id="PF09992"/>
    </source>
</evidence>
<proteinExistence type="predicted"/>
<reference evidence="5" key="1">
    <citation type="journal article" date="2023" name="Int. J. Syst. Evol. Microbiol.">
        <title>Mesoterricola silvestris gen. nov., sp. nov., Mesoterricola sediminis sp. nov., Geothrix oryzae sp. nov., Geothrix edaphica sp. nov., Geothrix rubra sp. nov., and Geothrix limicola sp. nov., six novel members of Acidobacteriota isolated from soils.</title>
        <authorList>
            <person name="Itoh H."/>
            <person name="Sugisawa Y."/>
            <person name="Mise K."/>
            <person name="Xu Z."/>
            <person name="Kuniyasu M."/>
            <person name="Ushijima N."/>
            <person name="Kawano K."/>
            <person name="Kobayashi E."/>
            <person name="Shiratori Y."/>
            <person name="Masuda Y."/>
            <person name="Senoo K."/>
        </authorList>
    </citation>
    <scope>NUCLEOTIDE SEQUENCE [LARGE SCALE GENOMIC DNA]</scope>
    <source>
        <strain evidence="5">W79</strain>
    </source>
</reference>